<name>A0ABU8SLK8_9LACO</name>
<dbReference type="InterPro" id="IPR003425">
    <property type="entry name" value="CCB3/YggT"/>
</dbReference>
<proteinExistence type="predicted"/>
<dbReference type="RefSeq" id="WP_339960592.1">
    <property type="nucleotide sequence ID" value="NZ_JAWMWH010000001.1"/>
</dbReference>
<evidence type="ECO:0000313" key="3">
    <source>
        <dbReference type="Proteomes" id="UP001370590"/>
    </source>
</evidence>
<dbReference type="Proteomes" id="UP001370590">
    <property type="component" value="Unassembled WGS sequence"/>
</dbReference>
<gene>
    <name evidence="2" type="ORF">R4146_06410</name>
</gene>
<keyword evidence="1" id="KW-1133">Transmembrane helix</keyword>
<organism evidence="2 3">
    <name type="scientific">Nicoliella lavandulae</name>
    <dbReference type="NCBI Taxonomy" id="3082954"/>
    <lineage>
        <taxon>Bacteria</taxon>
        <taxon>Bacillati</taxon>
        <taxon>Bacillota</taxon>
        <taxon>Bacilli</taxon>
        <taxon>Lactobacillales</taxon>
        <taxon>Lactobacillaceae</taxon>
        <taxon>Nicoliella</taxon>
    </lineage>
</organism>
<evidence type="ECO:0000313" key="2">
    <source>
        <dbReference type="EMBL" id="MEJ6400793.1"/>
    </source>
</evidence>
<sequence length="93" mass="10443">MMLTLIGLFFFMINKLISLYMILILVYCLMSWLPNAAYSKPGQIIARLVQPALNLFSFARIGMISLAPVAVIIVLDILQVVLTRIEIFVVNAL</sequence>
<evidence type="ECO:0000256" key="1">
    <source>
        <dbReference type="SAM" id="Phobius"/>
    </source>
</evidence>
<feature type="transmembrane region" description="Helical" evidence="1">
    <location>
        <begin position="12"/>
        <end position="33"/>
    </location>
</feature>
<accession>A0ABU8SLK8</accession>
<reference evidence="2 3" key="1">
    <citation type="submission" date="2023-10" db="EMBL/GenBank/DDBJ databases">
        <title>Nicoliella lavandulae sp. nov. isolated from Lavandula angustifolia flowers.</title>
        <authorList>
            <person name="Alcantara C."/>
            <person name="Zuniga M."/>
            <person name="Landete J.M."/>
            <person name="Monedero V."/>
        </authorList>
    </citation>
    <scope>NUCLEOTIDE SEQUENCE [LARGE SCALE GENOMIC DNA]</scope>
    <source>
        <strain evidence="2 3">Es01</strain>
    </source>
</reference>
<dbReference type="EMBL" id="JAWMWH010000001">
    <property type="protein sequence ID" value="MEJ6400793.1"/>
    <property type="molecule type" value="Genomic_DNA"/>
</dbReference>
<dbReference type="Pfam" id="PF02325">
    <property type="entry name" value="CCB3_YggT"/>
    <property type="match status" value="1"/>
</dbReference>
<feature type="transmembrane region" description="Helical" evidence="1">
    <location>
        <begin position="53"/>
        <end position="78"/>
    </location>
</feature>
<comment type="caution">
    <text evidence="2">The sequence shown here is derived from an EMBL/GenBank/DDBJ whole genome shotgun (WGS) entry which is preliminary data.</text>
</comment>
<keyword evidence="1" id="KW-0812">Transmembrane</keyword>
<keyword evidence="3" id="KW-1185">Reference proteome</keyword>
<keyword evidence="1" id="KW-0472">Membrane</keyword>
<protein>
    <submittedName>
        <fullName evidence="2">YggT family protein</fullName>
    </submittedName>
</protein>